<gene>
    <name evidence="2" type="ORF">C1280_15060</name>
</gene>
<dbReference type="SUPFAM" id="SSF160631">
    <property type="entry name" value="SMI1/KNR4-like"/>
    <property type="match status" value="1"/>
</dbReference>
<dbReference type="EMBL" id="CP025958">
    <property type="protein sequence ID" value="AWM38173.1"/>
    <property type="molecule type" value="Genomic_DNA"/>
</dbReference>
<dbReference type="KEGG" id="gog:C1280_15060"/>
<feature type="domain" description="Knr4/Smi1-like" evidence="1">
    <location>
        <begin position="28"/>
        <end position="130"/>
    </location>
</feature>
<dbReference type="Proteomes" id="UP000245802">
    <property type="component" value="Chromosome"/>
</dbReference>
<dbReference type="RefSeq" id="WP_010038087.1">
    <property type="nucleotide sequence ID" value="NZ_CP025958.1"/>
</dbReference>
<accession>A0A2Z3GWQ9</accession>
<keyword evidence="3" id="KW-1185">Reference proteome</keyword>
<dbReference type="InterPro" id="IPR018958">
    <property type="entry name" value="Knr4/Smi1-like_dom"/>
</dbReference>
<dbReference type="Gene3D" id="3.40.1580.10">
    <property type="entry name" value="SMI1/KNR4-like"/>
    <property type="match status" value="1"/>
</dbReference>
<reference evidence="2 3" key="1">
    <citation type="submission" date="2018-01" db="EMBL/GenBank/DDBJ databases">
        <title>G. obscuriglobus.</title>
        <authorList>
            <person name="Franke J."/>
            <person name="Blomberg W."/>
            <person name="Selmecki A."/>
        </authorList>
    </citation>
    <scope>NUCLEOTIDE SEQUENCE [LARGE SCALE GENOMIC DNA]</scope>
    <source>
        <strain evidence="2 3">DSM 5831</strain>
    </source>
</reference>
<organism evidence="2 3">
    <name type="scientific">Gemmata obscuriglobus</name>
    <dbReference type="NCBI Taxonomy" id="114"/>
    <lineage>
        <taxon>Bacteria</taxon>
        <taxon>Pseudomonadati</taxon>
        <taxon>Planctomycetota</taxon>
        <taxon>Planctomycetia</taxon>
        <taxon>Gemmatales</taxon>
        <taxon>Gemmataceae</taxon>
        <taxon>Gemmata</taxon>
    </lineage>
</organism>
<dbReference type="AlphaFoldDB" id="A0A2Z3GWQ9"/>
<dbReference type="Pfam" id="PF09346">
    <property type="entry name" value="SMI1_KNR4"/>
    <property type="match status" value="1"/>
</dbReference>
<proteinExistence type="predicted"/>
<dbReference type="OrthoDB" id="1739659at2"/>
<evidence type="ECO:0000313" key="2">
    <source>
        <dbReference type="EMBL" id="AWM38173.1"/>
    </source>
</evidence>
<dbReference type="InterPro" id="IPR037883">
    <property type="entry name" value="Knr4/Smi1-like_sf"/>
</dbReference>
<evidence type="ECO:0000259" key="1">
    <source>
        <dbReference type="Pfam" id="PF09346"/>
    </source>
</evidence>
<protein>
    <submittedName>
        <fullName evidence="2">SMI1/KNR4 family protein</fullName>
    </submittedName>
</protein>
<sequence length="139" mass="15092">MRRFLTVSLTPRQVSYLFGHRRAQGVQSLEEVETWLGRPLPEPYRSFLAGTAVSFLAANGRTLVYGRTAVMERNDTHESRAYCPGHLMIGDNSGGVALVLSLADGQVHSVGMGAMTPDCFEPVAQSFAAWQAAGFLCAE</sequence>
<evidence type="ECO:0000313" key="3">
    <source>
        <dbReference type="Proteomes" id="UP000245802"/>
    </source>
</evidence>
<name>A0A2Z3GWQ9_9BACT</name>